<reference evidence="3 4" key="1">
    <citation type="submission" date="2018-04" db="EMBL/GenBank/DDBJ databases">
        <title>Novel Campyloabacter and Helicobacter Species and Strains.</title>
        <authorList>
            <person name="Mannion A.J."/>
            <person name="Shen Z."/>
            <person name="Fox J.G."/>
        </authorList>
    </citation>
    <scope>NUCLEOTIDE SEQUENCE [LARGE SCALE GENOMIC DNA]</scope>
    <source>
        <strain evidence="3 4">MIT 04-9362</strain>
    </source>
</reference>
<dbReference type="Gene3D" id="1.10.4030.10">
    <property type="entry name" value="Porin chaperone SurA, peptide-binding domain"/>
    <property type="match status" value="1"/>
</dbReference>
<dbReference type="PANTHER" id="PTHR47637:SF1">
    <property type="entry name" value="CHAPERONE SURA"/>
    <property type="match status" value="1"/>
</dbReference>
<evidence type="ECO:0000313" key="3">
    <source>
        <dbReference type="EMBL" id="RDU74547.1"/>
    </source>
</evidence>
<protein>
    <recommendedName>
        <fullName evidence="2">Cj1289-like C-terminal domain-containing protein</fullName>
    </recommendedName>
</protein>
<dbReference type="OrthoDB" id="5329645at2"/>
<dbReference type="Pfam" id="PF22506">
    <property type="entry name" value="Cj1289-like_C"/>
    <property type="match status" value="1"/>
</dbReference>
<evidence type="ECO:0000259" key="2">
    <source>
        <dbReference type="Pfam" id="PF22506"/>
    </source>
</evidence>
<keyword evidence="4" id="KW-1185">Reference proteome</keyword>
<dbReference type="GO" id="GO:0003755">
    <property type="term" value="F:peptidyl-prolyl cis-trans isomerase activity"/>
    <property type="evidence" value="ECO:0007669"/>
    <property type="project" value="InterPro"/>
</dbReference>
<dbReference type="PANTHER" id="PTHR47637">
    <property type="entry name" value="CHAPERONE SURA"/>
    <property type="match status" value="1"/>
</dbReference>
<organism evidence="3 4">
    <name type="scientific">Helicobacter anseris</name>
    <dbReference type="NCBI Taxonomy" id="375926"/>
    <lineage>
        <taxon>Bacteria</taxon>
        <taxon>Pseudomonadati</taxon>
        <taxon>Campylobacterota</taxon>
        <taxon>Epsilonproteobacteria</taxon>
        <taxon>Campylobacterales</taxon>
        <taxon>Helicobacteraceae</taxon>
        <taxon>Helicobacter</taxon>
    </lineage>
</organism>
<dbReference type="AlphaFoldDB" id="A0A3D8JAN2"/>
<dbReference type="InterPro" id="IPR046357">
    <property type="entry name" value="PPIase_dom_sf"/>
</dbReference>
<dbReference type="Proteomes" id="UP000256695">
    <property type="component" value="Unassembled WGS sequence"/>
</dbReference>
<accession>A0A3D8JAN2</accession>
<dbReference type="InterPro" id="IPR027304">
    <property type="entry name" value="Trigger_fact/SurA_dom_sf"/>
</dbReference>
<sequence>MIFFAYKLLNDKIILTSKKRLIMRLLACLFILFAFLFSEEKVVAGVAITVNGDPITLYEIKEMQQKNKITKQQAIDMLVAEKIKNQEIKRLRIDVSDSRIQNEILDMASRSNLSKDVFLKKVKQQEGLNAEEFAKKLKEQIQTQELMRSILSNNSAGEDEMREYYNLHQDEFNIPKEVVVVRYSSNKMETLQEAIKTPNTPIAGVERAQEKISTDTLPPQIAQVFASTKTNHFTTILNGGGGMFMAFLIKEKNGEEIVPYQQAKNFIAQKLAEKRQDKILEDYFEKIKQKASIIKLRD</sequence>
<evidence type="ECO:0000256" key="1">
    <source>
        <dbReference type="ARBA" id="ARBA00022729"/>
    </source>
</evidence>
<dbReference type="Gene3D" id="3.10.50.40">
    <property type="match status" value="1"/>
</dbReference>
<feature type="domain" description="Cj1289-like C-terminal" evidence="2">
    <location>
        <begin position="158"/>
        <end position="252"/>
    </location>
</feature>
<dbReference type="InterPro" id="IPR050280">
    <property type="entry name" value="OMP_Chaperone_SurA"/>
</dbReference>
<gene>
    <name evidence="3" type="ORF">CQA57_00400</name>
</gene>
<dbReference type="InterPro" id="IPR055131">
    <property type="entry name" value="Cj1289-like_C"/>
</dbReference>
<dbReference type="SUPFAM" id="SSF109998">
    <property type="entry name" value="Triger factor/SurA peptide-binding domain-like"/>
    <property type="match status" value="1"/>
</dbReference>
<name>A0A3D8JAN2_9HELI</name>
<dbReference type="Pfam" id="PF13624">
    <property type="entry name" value="SurA_N_3"/>
    <property type="match status" value="1"/>
</dbReference>
<comment type="caution">
    <text evidence="3">The sequence shown here is derived from an EMBL/GenBank/DDBJ whole genome shotgun (WGS) entry which is preliminary data.</text>
</comment>
<keyword evidence="1" id="KW-0732">Signal</keyword>
<dbReference type="EMBL" id="NXLX01000001">
    <property type="protein sequence ID" value="RDU74547.1"/>
    <property type="molecule type" value="Genomic_DNA"/>
</dbReference>
<proteinExistence type="predicted"/>
<evidence type="ECO:0000313" key="4">
    <source>
        <dbReference type="Proteomes" id="UP000256695"/>
    </source>
</evidence>